<feature type="compositionally biased region" description="Gly residues" evidence="1">
    <location>
        <begin position="676"/>
        <end position="685"/>
    </location>
</feature>
<evidence type="ECO:0000259" key="2">
    <source>
        <dbReference type="Pfam" id="PF13625"/>
    </source>
</evidence>
<reference evidence="3 4" key="1">
    <citation type="submission" date="2020-08" db="EMBL/GenBank/DDBJ databases">
        <title>Whole genome shotgun sequence of Actinocatenispora thailandica NBRC 105041.</title>
        <authorList>
            <person name="Komaki H."/>
            <person name="Tamura T."/>
        </authorList>
    </citation>
    <scope>NUCLEOTIDE SEQUENCE [LARGE SCALE GENOMIC DNA]</scope>
    <source>
        <strain evidence="3 4">NBRC 105041</strain>
    </source>
</reference>
<dbReference type="Pfam" id="PF13625">
    <property type="entry name" value="Helicase_C_3"/>
    <property type="match status" value="1"/>
</dbReference>
<feature type="region of interest" description="Disordered" evidence="1">
    <location>
        <begin position="639"/>
        <end position="687"/>
    </location>
</feature>
<proteinExistence type="predicted"/>
<dbReference type="Proteomes" id="UP000611640">
    <property type="component" value="Chromosome"/>
</dbReference>
<protein>
    <recommendedName>
        <fullName evidence="2">Helicase XPB/Ssl2 N-terminal domain-containing protein</fullName>
    </recommendedName>
</protein>
<name>A0A7R7DSU8_9ACTN</name>
<feature type="domain" description="Helicase XPB/Ssl2 N-terminal" evidence="2">
    <location>
        <begin position="489"/>
        <end position="608"/>
    </location>
</feature>
<keyword evidence="4" id="KW-1185">Reference proteome</keyword>
<accession>A0A7R7DSU8</accession>
<evidence type="ECO:0000313" key="4">
    <source>
        <dbReference type="Proteomes" id="UP000611640"/>
    </source>
</evidence>
<dbReference type="InterPro" id="IPR032830">
    <property type="entry name" value="XPB/Ssl2_N"/>
</dbReference>
<dbReference type="RefSeq" id="WP_203963371.1">
    <property type="nucleotide sequence ID" value="NZ_AP023355.1"/>
</dbReference>
<dbReference type="AlphaFoldDB" id="A0A7R7DSU8"/>
<dbReference type="KEGG" id="atl:Athai_46140"/>
<evidence type="ECO:0000313" key="3">
    <source>
        <dbReference type="EMBL" id="BCJ37111.1"/>
    </source>
</evidence>
<gene>
    <name evidence="3" type="ORF">Athai_46140</name>
</gene>
<evidence type="ECO:0000256" key="1">
    <source>
        <dbReference type="SAM" id="MobiDB-lite"/>
    </source>
</evidence>
<sequence>MDELLGWLGRLDETELSRLLHDRPDLLASPVPGTLAELAIRMSHPFSAQTALVGLPAPSVQVAEAVAALEVDASRAALAALVGRDAEDAELANALERLIAQGLVLEIDDRLVLAPGADIWECPLGLGPSVAELLGDRYATEIHKIADALGVGRRSRKADSAAAVVAWLSEADNVRRLVAEAPRPVARMLAELAEYGPTLQAPESVSGWAAQRGLVISQGQGWASELVMPREVAIALRGSQWTAAFDPRCPAPAGAPVAARSVAQASAAAALDALRRMGTVLSACASTPLALRRSGGVGVRELRRLAKTTGETPEQLVLWLQLADSGGLLDEVEDSVRLSPAGEAWRRLAPADAFITLMHAWRTMPDAPGLRLLDGSVTALIWPSDGAVVAPLRLALLRVLATVEAGHRVDPADLTAPVRWRAPLVADAIEHADADLAAAVQVLWQEAETLGVVALGSPSDLVRVSEDPGRLAEVVHEMMPAAVATARFQADLTAVVTGPPSGELAALLDSVADRETTGTAVVWRFSAATVRAALDAGEQAATIVDELTAVSVDQVLPQPLRYLIDDVARQHGRVRVRTVACCLRSDDTALLAEIAATRALRRLGLTVLAPTVVASSVPREETLTALRAAGFAPVVDDDRVDAGAGRSPHRGGPGEPAQVIDLDTHRHPAASSGLEPGTGGRGGAGTDPARLAAELIAAGPDAAPRIGAELATVTDGAPQLSPAERHLLALAVRAGMPVLIEYVNGQGNASSRVIGELELDGNMLSAFCTLRQEERHFLLSRIRSVTPA</sequence>
<dbReference type="EMBL" id="AP023355">
    <property type="protein sequence ID" value="BCJ37111.1"/>
    <property type="molecule type" value="Genomic_DNA"/>
</dbReference>
<organism evidence="3 4">
    <name type="scientific">Actinocatenispora thailandica</name>
    <dbReference type="NCBI Taxonomy" id="227318"/>
    <lineage>
        <taxon>Bacteria</taxon>
        <taxon>Bacillati</taxon>
        <taxon>Actinomycetota</taxon>
        <taxon>Actinomycetes</taxon>
        <taxon>Micromonosporales</taxon>
        <taxon>Micromonosporaceae</taxon>
        <taxon>Actinocatenispora</taxon>
    </lineage>
</organism>